<comment type="function">
    <text evidence="1 6">Hydrolyzes acetyl esters in homogalacturonan regions of pectin. In type I primary cell wall, galacturonic acid residues of pectin can be acetylated at the O-2 and O-3 positions. Decreasing the degree of acetylation of pectin gels in vitro alters their physical properties.</text>
</comment>
<evidence type="ECO:0000256" key="4">
    <source>
        <dbReference type="ARBA" id="ARBA00022512"/>
    </source>
</evidence>
<dbReference type="PANTHER" id="PTHR21562">
    <property type="entry name" value="NOTUM-RELATED"/>
    <property type="match status" value="1"/>
</dbReference>
<dbReference type="PANTHER" id="PTHR21562:SF65">
    <property type="entry name" value="PECTIN ACETYLESTERASE"/>
    <property type="match status" value="1"/>
</dbReference>
<dbReference type="GO" id="GO:0052793">
    <property type="term" value="F:pectin acetylesterase activity"/>
    <property type="evidence" value="ECO:0007669"/>
    <property type="project" value="TreeGrafter"/>
</dbReference>
<keyword evidence="6" id="KW-0378">Hydrolase</keyword>
<evidence type="ECO:0000256" key="2">
    <source>
        <dbReference type="ARBA" id="ARBA00004191"/>
    </source>
</evidence>
<proteinExistence type="inferred from homology"/>
<dbReference type="OrthoDB" id="1302326at2759"/>
<dbReference type="GO" id="GO:0071555">
    <property type="term" value="P:cell wall organization"/>
    <property type="evidence" value="ECO:0007669"/>
    <property type="project" value="UniProtKB-KW"/>
</dbReference>
<dbReference type="InterPro" id="IPR004963">
    <property type="entry name" value="PAE/NOTUM"/>
</dbReference>
<protein>
    <recommendedName>
        <fullName evidence="6">Pectin acetylesterase</fullName>
        <ecNumber evidence="6">3.1.1.-</ecNumber>
    </recommendedName>
</protein>
<keyword evidence="8" id="KW-1185">Reference proteome</keyword>
<evidence type="ECO:0000256" key="3">
    <source>
        <dbReference type="ARBA" id="ARBA00005784"/>
    </source>
</evidence>
<dbReference type="Pfam" id="PF03283">
    <property type="entry name" value="PAE"/>
    <property type="match status" value="1"/>
</dbReference>
<evidence type="ECO:0000313" key="7">
    <source>
        <dbReference type="EMBL" id="GFQ06445.1"/>
    </source>
</evidence>
<organism evidence="7 8">
    <name type="scientific">Phtheirospermum japonicum</name>
    <dbReference type="NCBI Taxonomy" id="374723"/>
    <lineage>
        <taxon>Eukaryota</taxon>
        <taxon>Viridiplantae</taxon>
        <taxon>Streptophyta</taxon>
        <taxon>Embryophyta</taxon>
        <taxon>Tracheophyta</taxon>
        <taxon>Spermatophyta</taxon>
        <taxon>Magnoliopsida</taxon>
        <taxon>eudicotyledons</taxon>
        <taxon>Gunneridae</taxon>
        <taxon>Pentapetalae</taxon>
        <taxon>asterids</taxon>
        <taxon>lamiids</taxon>
        <taxon>Lamiales</taxon>
        <taxon>Orobanchaceae</taxon>
        <taxon>Orobanchaceae incertae sedis</taxon>
        <taxon>Phtheirospermum</taxon>
    </lineage>
</organism>
<evidence type="ECO:0000256" key="5">
    <source>
        <dbReference type="ARBA" id="ARBA00023316"/>
    </source>
</evidence>
<dbReference type="EC" id="3.1.1.-" evidence="6"/>
<dbReference type="AlphaFoldDB" id="A0A830DD47"/>
<evidence type="ECO:0000256" key="6">
    <source>
        <dbReference type="RuleBase" id="RU363114"/>
    </source>
</evidence>
<dbReference type="GO" id="GO:0009505">
    <property type="term" value="C:plant-type cell wall"/>
    <property type="evidence" value="ECO:0007669"/>
    <property type="project" value="TreeGrafter"/>
</dbReference>
<keyword evidence="6" id="KW-0964">Secreted</keyword>
<evidence type="ECO:0000256" key="1">
    <source>
        <dbReference type="ARBA" id="ARBA00003534"/>
    </source>
</evidence>
<keyword evidence="5 6" id="KW-0961">Cell wall biogenesis/degradation</keyword>
<accession>A0A830DD47</accession>
<gene>
    <name evidence="7" type="ORF">PHJA_002788500</name>
</gene>
<sequence length="282" mass="31942">IFFSVCLDGSPPGYALDVGFGCGSNNWLIYLQGGGWCNTTTECAGRAKGFLGSTLGWNKIYFGGIHDKNETFNPDFYNWNRVFVLYCDGSSFLGDVEEVDPQTNLHYRGSRIFNAVMEELLSKGMDKADNCLFPENLVNDVQTPLFLLESSFDLFQLKDKITPFIGGDIPELNNFLNSLTLCNATQLEVMQEFQKTFIQALQNLNYSPSRGMLIHTCYRHGHISKKEEWQCSCVVNNVTIAGAIDDWYFDRDCFQQIDPCVPRNCTSTLDFDAFNRKCIQDC</sequence>
<feature type="non-terminal residue" evidence="7">
    <location>
        <position position="1"/>
    </location>
</feature>
<comment type="caution">
    <text evidence="7">The sequence shown here is derived from an EMBL/GenBank/DDBJ whole genome shotgun (WGS) entry which is preliminary data.</text>
</comment>
<dbReference type="Proteomes" id="UP000653305">
    <property type="component" value="Unassembled WGS sequence"/>
</dbReference>
<name>A0A830DD47_9LAMI</name>
<comment type="similarity">
    <text evidence="3 6">Belongs to the pectinacetylesterase family.</text>
</comment>
<reference evidence="7" key="1">
    <citation type="submission" date="2020-07" db="EMBL/GenBank/DDBJ databases">
        <title>Ethylene signaling mediates host invasion by parasitic plants.</title>
        <authorList>
            <person name="Yoshida S."/>
        </authorList>
    </citation>
    <scope>NUCLEOTIDE SEQUENCE</scope>
    <source>
        <strain evidence="7">Okayama</strain>
    </source>
</reference>
<keyword evidence="4 6" id="KW-0134">Cell wall</keyword>
<dbReference type="EMBL" id="BMAC01001237">
    <property type="protein sequence ID" value="GFQ06445.1"/>
    <property type="molecule type" value="Genomic_DNA"/>
</dbReference>
<comment type="subcellular location">
    <subcellularLocation>
        <location evidence="2 6">Secreted</location>
        <location evidence="2 6">Cell wall</location>
    </subcellularLocation>
</comment>
<evidence type="ECO:0000313" key="8">
    <source>
        <dbReference type="Proteomes" id="UP000653305"/>
    </source>
</evidence>